<dbReference type="Gene3D" id="2.60.120.260">
    <property type="entry name" value="Galactose-binding domain-like"/>
    <property type="match status" value="1"/>
</dbReference>
<dbReference type="PROSITE" id="PS51257">
    <property type="entry name" value="PROKAR_LIPOPROTEIN"/>
    <property type="match status" value="1"/>
</dbReference>
<dbReference type="SUPFAM" id="SSF53474">
    <property type="entry name" value="alpha/beta-Hydrolases"/>
    <property type="match status" value="1"/>
</dbReference>
<evidence type="ECO:0000256" key="1">
    <source>
        <dbReference type="ARBA" id="ARBA00022801"/>
    </source>
</evidence>
<evidence type="ECO:0000256" key="2">
    <source>
        <dbReference type="SAM" id="MobiDB-lite"/>
    </source>
</evidence>
<name>A0A250DKC2_9BURK</name>
<reference evidence="5 6" key="1">
    <citation type="submission" date="2017-09" db="EMBL/GenBank/DDBJ databases">
        <title>The diverse metabolic capabilities of V. boronicumulans make it an excellent choice for continued studies on novel biodegradation.</title>
        <authorList>
            <person name="Sun S."/>
        </authorList>
    </citation>
    <scope>NUCLEOTIDE SEQUENCE [LARGE SCALE GENOMIC DNA]</scope>
    <source>
        <strain evidence="5 6">J1</strain>
    </source>
</reference>
<keyword evidence="3" id="KW-0732">Signal</keyword>
<dbReference type="Pfam" id="PF08530">
    <property type="entry name" value="PepX_C"/>
    <property type="match status" value="1"/>
</dbReference>
<feature type="compositionally biased region" description="Pro residues" evidence="2">
    <location>
        <begin position="43"/>
        <end position="53"/>
    </location>
</feature>
<keyword evidence="1" id="KW-0378">Hydrolase</keyword>
<dbReference type="InterPro" id="IPR029058">
    <property type="entry name" value="AB_hydrolase_fold"/>
</dbReference>
<dbReference type="SMART" id="SM00939">
    <property type="entry name" value="PepX_C"/>
    <property type="match status" value="1"/>
</dbReference>
<dbReference type="NCBIfam" id="TIGR00976">
    <property type="entry name" value="CocE_NonD"/>
    <property type="match status" value="1"/>
</dbReference>
<evidence type="ECO:0000256" key="3">
    <source>
        <dbReference type="SAM" id="SignalP"/>
    </source>
</evidence>
<dbReference type="GO" id="GO:0008239">
    <property type="term" value="F:dipeptidyl-peptidase activity"/>
    <property type="evidence" value="ECO:0007669"/>
    <property type="project" value="InterPro"/>
</dbReference>
<dbReference type="Pfam" id="PF02129">
    <property type="entry name" value="Peptidase_S15"/>
    <property type="match status" value="1"/>
</dbReference>
<dbReference type="Gene3D" id="3.40.50.1820">
    <property type="entry name" value="alpha/beta hydrolase"/>
    <property type="match status" value="1"/>
</dbReference>
<evidence type="ECO:0000259" key="4">
    <source>
        <dbReference type="SMART" id="SM00939"/>
    </source>
</evidence>
<dbReference type="InterPro" id="IPR005674">
    <property type="entry name" value="CocE/Ser_esterase"/>
</dbReference>
<organism evidence="5 6">
    <name type="scientific">Variovorax boronicumulans</name>
    <dbReference type="NCBI Taxonomy" id="436515"/>
    <lineage>
        <taxon>Bacteria</taxon>
        <taxon>Pseudomonadati</taxon>
        <taxon>Pseudomonadota</taxon>
        <taxon>Betaproteobacteria</taxon>
        <taxon>Burkholderiales</taxon>
        <taxon>Comamonadaceae</taxon>
        <taxon>Variovorax</taxon>
    </lineage>
</organism>
<feature type="signal peptide" evidence="3">
    <location>
        <begin position="1"/>
        <end position="24"/>
    </location>
</feature>
<sequence length="628" mass="67763">MRISMPPRRWRLAASLLATLAGLAACGGGSSGGSGFSFFPPAAETPPAQPPVTPETGPVRKWGYITLPDGNRMRYSLLLPSGGNATYPLLVEYDGYSSGSAPNIGQRWLAEGYAVMGLNVPGTGCSTGDDQVFDASTGVAGAFALEWAGKQPWSNGKIGMIGYSYSGYNQLWVAAHRPKGLLAITPSKNVTDPYRDVGYPGGIKNVGFPAQWWGGFPATWNRAAALAAKLDGDTECAKTVADNIEKLKRPDLDLTKWLENPYADGLYVKRSAFYETGKIDIPALGTQSWQDEQIGPRSGYYEDTMAPEKMWLISSNGDHHTNVTSDYIDGTLKRFLAHFVKGEDNGFEKEPHVRLLQEMQQTDQKAINGAAKLKQTAVAEFDRLPVKVKPMRLWMQPGGGLGDAKPTAGAASSDYRYPVKSPVVNNPAAEGWQAVADAEKDGQLTFTTAALPEDLSFYGEGSADLYLSATADSTDLQVTVSEVRPDGKEMFVQRGWLRASKRALDASRSTELRPFGDFTQPKEAPLQAGQPNLVRIEIQKFAHVFRAGSSIRVTVDSPSQTGFWLFGNDTRPSTNTLWHQGANASSIVLGYVAYPHAAALPECGKTLRQPCRTNVVTVPAGTGPKAPT</sequence>
<protein>
    <submittedName>
        <fullName evidence="5">Esterase</fullName>
    </submittedName>
</protein>
<dbReference type="AlphaFoldDB" id="A0A250DKC2"/>
<dbReference type="Proteomes" id="UP000217154">
    <property type="component" value="Chromosome"/>
</dbReference>
<gene>
    <name evidence="5" type="ORF">CKY39_17515</name>
</gene>
<evidence type="ECO:0000313" key="5">
    <source>
        <dbReference type="EMBL" id="ATA54805.1"/>
    </source>
</evidence>
<feature type="chain" id="PRO_5012874270" evidence="3">
    <location>
        <begin position="25"/>
        <end position="628"/>
    </location>
</feature>
<dbReference type="KEGG" id="vbo:CKY39_17515"/>
<dbReference type="EMBL" id="CP023284">
    <property type="protein sequence ID" value="ATA54805.1"/>
    <property type="molecule type" value="Genomic_DNA"/>
</dbReference>
<proteinExistence type="predicted"/>
<evidence type="ECO:0000313" key="6">
    <source>
        <dbReference type="Proteomes" id="UP000217154"/>
    </source>
</evidence>
<dbReference type="InterPro" id="IPR000383">
    <property type="entry name" value="Xaa-Pro-like_dom"/>
</dbReference>
<dbReference type="InterPro" id="IPR013736">
    <property type="entry name" value="Xaa-Pro_dipept_C"/>
</dbReference>
<feature type="region of interest" description="Disordered" evidence="2">
    <location>
        <begin position="37"/>
        <end position="57"/>
    </location>
</feature>
<dbReference type="SUPFAM" id="SSF49785">
    <property type="entry name" value="Galactose-binding domain-like"/>
    <property type="match status" value="1"/>
</dbReference>
<accession>A0A250DKC2</accession>
<feature type="domain" description="Xaa-Pro dipeptidyl-peptidase C-terminal" evidence="4">
    <location>
        <begin position="333"/>
        <end position="588"/>
    </location>
</feature>
<dbReference type="InterPro" id="IPR008979">
    <property type="entry name" value="Galactose-bd-like_sf"/>
</dbReference>